<dbReference type="InterPro" id="IPR036388">
    <property type="entry name" value="WH-like_DNA-bd_sf"/>
</dbReference>
<keyword evidence="1" id="KW-0805">Transcription regulation</keyword>
<dbReference type="PROSITE" id="PS50949">
    <property type="entry name" value="HTH_GNTR"/>
    <property type="match status" value="1"/>
</dbReference>
<reference evidence="5 6" key="1">
    <citation type="journal article" date="2015" name="Genome Announc.">
        <title>Expanding the biotechnology potential of lactobacilli through comparative genomics of 213 strains and associated genera.</title>
        <authorList>
            <person name="Sun Z."/>
            <person name="Harris H.M."/>
            <person name="McCann A."/>
            <person name="Guo C."/>
            <person name="Argimon S."/>
            <person name="Zhang W."/>
            <person name="Yang X."/>
            <person name="Jeffery I.B."/>
            <person name="Cooney J.C."/>
            <person name="Kagawa T.F."/>
            <person name="Liu W."/>
            <person name="Song Y."/>
            <person name="Salvetti E."/>
            <person name="Wrobel A."/>
            <person name="Rasinkangas P."/>
            <person name="Parkhill J."/>
            <person name="Rea M.C."/>
            <person name="O'Sullivan O."/>
            <person name="Ritari J."/>
            <person name="Douillard F.P."/>
            <person name="Paul Ross R."/>
            <person name="Yang R."/>
            <person name="Briner A.E."/>
            <person name="Felis G.E."/>
            <person name="de Vos W.M."/>
            <person name="Barrangou R."/>
            <person name="Klaenhammer T.R."/>
            <person name="Caufield P.W."/>
            <person name="Cui Y."/>
            <person name="Zhang H."/>
            <person name="O'Toole P.W."/>
        </authorList>
    </citation>
    <scope>NUCLEOTIDE SEQUENCE [LARGE SCALE GENOMIC DNA]</scope>
    <source>
        <strain evidence="5 6">DSM 20505</strain>
    </source>
</reference>
<keyword evidence="3" id="KW-0804">Transcription</keyword>
<proteinExistence type="predicted"/>
<dbReference type="PANTHER" id="PTHR44846:SF4">
    <property type="entry name" value="HTH GNTR-TYPE DOMAIN-CONTAINING PROTEIN"/>
    <property type="match status" value="1"/>
</dbReference>
<evidence type="ECO:0000256" key="3">
    <source>
        <dbReference type="ARBA" id="ARBA00023163"/>
    </source>
</evidence>
<evidence type="ECO:0000313" key="5">
    <source>
        <dbReference type="EMBL" id="KRM56144.1"/>
    </source>
</evidence>
<dbReference type="InterPro" id="IPR050679">
    <property type="entry name" value="Bact_HTH_transcr_reg"/>
</dbReference>
<name>A0A0R1ZM69_9LACO</name>
<organism evidence="5 6">
    <name type="scientific">Lacticaseibacillus sharpeae JCM 1186 = DSM 20505</name>
    <dbReference type="NCBI Taxonomy" id="1291052"/>
    <lineage>
        <taxon>Bacteria</taxon>
        <taxon>Bacillati</taxon>
        <taxon>Bacillota</taxon>
        <taxon>Bacilli</taxon>
        <taxon>Lactobacillales</taxon>
        <taxon>Lactobacillaceae</taxon>
        <taxon>Lacticaseibacillus</taxon>
    </lineage>
</organism>
<dbReference type="SMART" id="SM00866">
    <property type="entry name" value="UTRA"/>
    <property type="match status" value="1"/>
</dbReference>
<evidence type="ECO:0000259" key="4">
    <source>
        <dbReference type="PROSITE" id="PS50949"/>
    </source>
</evidence>
<dbReference type="STRING" id="1291052.FC18_GL000675"/>
<dbReference type="Pfam" id="PF00392">
    <property type="entry name" value="GntR"/>
    <property type="match status" value="1"/>
</dbReference>
<dbReference type="GO" id="GO:0045892">
    <property type="term" value="P:negative regulation of DNA-templated transcription"/>
    <property type="evidence" value="ECO:0007669"/>
    <property type="project" value="TreeGrafter"/>
</dbReference>
<dbReference type="GO" id="GO:0003677">
    <property type="term" value="F:DNA binding"/>
    <property type="evidence" value="ECO:0007669"/>
    <property type="project" value="UniProtKB-KW"/>
</dbReference>
<dbReference type="PANTHER" id="PTHR44846">
    <property type="entry name" value="MANNOSYL-D-GLYCERATE TRANSPORT/METABOLISM SYSTEM REPRESSOR MNGR-RELATED"/>
    <property type="match status" value="1"/>
</dbReference>
<dbReference type="AlphaFoldDB" id="A0A0R1ZM69"/>
<dbReference type="Gene3D" id="3.40.1410.10">
    <property type="entry name" value="Chorismate lyase-like"/>
    <property type="match status" value="1"/>
</dbReference>
<dbReference type="SMART" id="SM00345">
    <property type="entry name" value="HTH_GNTR"/>
    <property type="match status" value="1"/>
</dbReference>
<dbReference type="InterPro" id="IPR028978">
    <property type="entry name" value="Chorismate_lyase_/UTRA_dom_sf"/>
</dbReference>
<evidence type="ECO:0000256" key="2">
    <source>
        <dbReference type="ARBA" id="ARBA00023125"/>
    </source>
</evidence>
<dbReference type="PRINTS" id="PR00035">
    <property type="entry name" value="HTHGNTR"/>
</dbReference>
<dbReference type="EMBL" id="AYYO01000009">
    <property type="protein sequence ID" value="KRM56144.1"/>
    <property type="molecule type" value="Genomic_DNA"/>
</dbReference>
<dbReference type="PATRIC" id="fig|1291052.5.peg.690"/>
<sequence length="293" mass="33676">MREFRPRPKRYQVAKFGLKQYEKRVKQIFLPFWCALGVQYGETNNEFSHIENERTVKPLYHDIAEDIIAKINNGEFDTKLPTEQALMNQYNVSRNTIRRAIDVVYQRGLLRRVQGSGYYINQLPSTSKAILNLSVGTGGPMHSAEYHLTSHVVTFDKILAPHKLARLMSVVDGTELYRVVRLRFLDDVEYSLECSYYLTSVVPVLTVDAVNNSIFGFVRETYGIRVTSSEDYISMEALQPDQASLLGREVGDEVMALSQLNFYGNNSLFNYSTTYFVYPDLRFYVHSSHLSSN</sequence>
<comment type="caution">
    <text evidence="5">The sequence shown here is derived from an EMBL/GenBank/DDBJ whole genome shotgun (WGS) entry which is preliminary data.</text>
</comment>
<dbReference type="InterPro" id="IPR011663">
    <property type="entry name" value="UTRA"/>
</dbReference>
<feature type="domain" description="HTH gntR-type" evidence="4">
    <location>
        <begin position="57"/>
        <end position="123"/>
    </location>
</feature>
<accession>A0A0R1ZM69</accession>
<gene>
    <name evidence="5" type="ORF">FC18_GL000675</name>
</gene>
<dbReference type="Pfam" id="PF07702">
    <property type="entry name" value="UTRA"/>
    <property type="match status" value="1"/>
</dbReference>
<evidence type="ECO:0000313" key="6">
    <source>
        <dbReference type="Proteomes" id="UP000051679"/>
    </source>
</evidence>
<dbReference type="InterPro" id="IPR000524">
    <property type="entry name" value="Tscrpt_reg_HTH_GntR"/>
</dbReference>
<dbReference type="InterPro" id="IPR036390">
    <property type="entry name" value="WH_DNA-bd_sf"/>
</dbReference>
<keyword evidence="2" id="KW-0238">DNA-binding</keyword>
<dbReference type="GO" id="GO:0003700">
    <property type="term" value="F:DNA-binding transcription factor activity"/>
    <property type="evidence" value="ECO:0007669"/>
    <property type="project" value="InterPro"/>
</dbReference>
<dbReference type="SUPFAM" id="SSF64288">
    <property type="entry name" value="Chorismate lyase-like"/>
    <property type="match status" value="1"/>
</dbReference>
<evidence type="ECO:0000256" key="1">
    <source>
        <dbReference type="ARBA" id="ARBA00023015"/>
    </source>
</evidence>
<keyword evidence="6" id="KW-1185">Reference proteome</keyword>
<dbReference type="CDD" id="cd07377">
    <property type="entry name" value="WHTH_GntR"/>
    <property type="match status" value="1"/>
</dbReference>
<protein>
    <submittedName>
        <fullName evidence="5">Transcription regulator</fullName>
    </submittedName>
</protein>
<dbReference type="Gene3D" id="1.10.10.10">
    <property type="entry name" value="Winged helix-like DNA-binding domain superfamily/Winged helix DNA-binding domain"/>
    <property type="match status" value="1"/>
</dbReference>
<dbReference type="Proteomes" id="UP000051679">
    <property type="component" value="Unassembled WGS sequence"/>
</dbReference>
<dbReference type="SUPFAM" id="SSF46785">
    <property type="entry name" value="Winged helix' DNA-binding domain"/>
    <property type="match status" value="1"/>
</dbReference>